<feature type="non-terminal residue" evidence="1">
    <location>
        <position position="1"/>
    </location>
</feature>
<accession>A0ACA9P8V7</accession>
<feature type="non-terminal residue" evidence="1">
    <location>
        <position position="329"/>
    </location>
</feature>
<gene>
    <name evidence="1" type="ORF">ACOLOM_LOCUS10051</name>
</gene>
<sequence length="329" mass="35840">SSPGDEFAPSPGHQRILSSTELAPIALIDPNDSRWVSFSAELVSGCLAVSGDGGAFLQKAYCLLVESGDGGGLALERPLSIWGGRLAINCLSYWVSGARVRSSRRQIVQIKVDQAGFLDNAPDPALALDLAYCEMTDTFLPQPTGDVLSMNVPVLLPLRQVTGLIIVNDPTQRENIVHGTSKSKELRGPVQQNLYKSEGTLSQIRVKGQVLQLSGPLYLRLWKFKRVQTTSSLTSSNKANRWIIESSHIAGEYTLHSTALHDQYSLKIFKEDYLASSSYGDPVNPLGGEDISNSGQHSPTIKRLEQRKGFLEIESIRCHELGSAEVAAH</sequence>
<reference evidence="1" key="1">
    <citation type="submission" date="2021-06" db="EMBL/GenBank/DDBJ databases">
        <authorList>
            <person name="Kallberg Y."/>
            <person name="Tangrot J."/>
            <person name="Rosling A."/>
        </authorList>
    </citation>
    <scope>NUCLEOTIDE SEQUENCE</scope>
    <source>
        <strain evidence="1">CL356</strain>
    </source>
</reference>
<proteinExistence type="predicted"/>
<comment type="caution">
    <text evidence="1">The sequence shown here is derived from an EMBL/GenBank/DDBJ whole genome shotgun (WGS) entry which is preliminary data.</text>
</comment>
<organism evidence="1 2">
    <name type="scientific">Acaulospora colombiana</name>
    <dbReference type="NCBI Taxonomy" id="27376"/>
    <lineage>
        <taxon>Eukaryota</taxon>
        <taxon>Fungi</taxon>
        <taxon>Fungi incertae sedis</taxon>
        <taxon>Mucoromycota</taxon>
        <taxon>Glomeromycotina</taxon>
        <taxon>Glomeromycetes</taxon>
        <taxon>Diversisporales</taxon>
        <taxon>Acaulosporaceae</taxon>
        <taxon>Acaulospora</taxon>
    </lineage>
</organism>
<protein>
    <submittedName>
        <fullName evidence="1">2851_t:CDS:1</fullName>
    </submittedName>
</protein>
<evidence type="ECO:0000313" key="2">
    <source>
        <dbReference type="Proteomes" id="UP000789525"/>
    </source>
</evidence>
<dbReference type="EMBL" id="CAJVPT010031119">
    <property type="protein sequence ID" value="CAG8696547.1"/>
    <property type="molecule type" value="Genomic_DNA"/>
</dbReference>
<evidence type="ECO:0000313" key="1">
    <source>
        <dbReference type="EMBL" id="CAG8696547.1"/>
    </source>
</evidence>
<name>A0ACA9P8V7_9GLOM</name>
<dbReference type="Proteomes" id="UP000789525">
    <property type="component" value="Unassembled WGS sequence"/>
</dbReference>
<keyword evidence="2" id="KW-1185">Reference proteome</keyword>